<feature type="compositionally biased region" description="Acidic residues" evidence="8">
    <location>
        <begin position="1"/>
        <end position="12"/>
    </location>
</feature>
<sequence>MERVDEDADETTQEQSAPADERSRSKPNDVAGRVKNARKRGFLENSQLTEKDRRQVRYKERELLQDMKENANELAKLTSDRFQTTTEQLDEMYDNVCYPREANLDASNLDELNAAVAKQSQALGASDLTKASAIRNPTYDVADLIRATRETCGSEAQFDWATLGSAAGACFRSAPEISFLFGLMDTKVVHKERKKARRTREDDDVHATQPSEYTSKKDRKDAQARRLEVLQSTMEQTRKKHLFDVVVNPRSFTQTVENLFDMSFLVRNGAVEIGVDSVGLPYLENHEGRAEENIPAQTQSIISITPAQWEEISSVWGIDEPLVGNRS</sequence>
<reference evidence="11" key="2">
    <citation type="submission" date="2010-04" db="EMBL/GenBank/DDBJ databases">
        <authorList>
            <person name="Buell R."/>
            <person name="Hamilton J."/>
            <person name="Hostetler J."/>
        </authorList>
    </citation>
    <scope>NUCLEOTIDE SEQUENCE [LARGE SCALE GENOMIC DNA]</scope>
    <source>
        <strain evidence="11">DAOM:BR144</strain>
    </source>
</reference>
<evidence type="ECO:0000256" key="6">
    <source>
        <dbReference type="ARBA" id="ARBA00023242"/>
    </source>
</evidence>
<dbReference type="VEuPathDB" id="FungiDB:PYU1_G008266"/>
<reference evidence="10" key="3">
    <citation type="submission" date="2015-02" db="UniProtKB">
        <authorList>
            <consortium name="EnsemblProtists"/>
        </authorList>
    </citation>
    <scope>IDENTIFICATION</scope>
    <source>
        <strain evidence="10">DAOM BR144</strain>
    </source>
</reference>
<dbReference type="GO" id="GO:0006310">
    <property type="term" value="P:DNA recombination"/>
    <property type="evidence" value="ECO:0007669"/>
    <property type="project" value="UniProtKB-UniRule"/>
</dbReference>
<dbReference type="HOGENOM" id="CLU_041037_2_0_1"/>
<evidence type="ECO:0000313" key="11">
    <source>
        <dbReference type="Proteomes" id="UP000019132"/>
    </source>
</evidence>
<evidence type="ECO:0000256" key="1">
    <source>
        <dbReference type="ARBA" id="ARBA00004123"/>
    </source>
</evidence>
<reference evidence="11" key="1">
    <citation type="journal article" date="2010" name="Genome Biol.">
        <title>Genome sequence of the necrotrophic plant pathogen Pythium ultimum reveals original pathogenicity mechanisms and effector repertoire.</title>
        <authorList>
            <person name="Levesque C.A."/>
            <person name="Brouwer H."/>
            <person name="Cano L."/>
            <person name="Hamilton J.P."/>
            <person name="Holt C."/>
            <person name="Huitema E."/>
            <person name="Raffaele S."/>
            <person name="Robideau G.P."/>
            <person name="Thines M."/>
            <person name="Win J."/>
            <person name="Zerillo M.M."/>
            <person name="Beakes G.W."/>
            <person name="Boore J.L."/>
            <person name="Busam D."/>
            <person name="Dumas B."/>
            <person name="Ferriera S."/>
            <person name="Fuerstenberg S.I."/>
            <person name="Gachon C.M."/>
            <person name="Gaulin E."/>
            <person name="Govers F."/>
            <person name="Grenville-Briggs L."/>
            <person name="Horner N."/>
            <person name="Hostetler J."/>
            <person name="Jiang R.H."/>
            <person name="Johnson J."/>
            <person name="Krajaejun T."/>
            <person name="Lin H."/>
            <person name="Meijer H.J."/>
            <person name="Moore B."/>
            <person name="Morris P."/>
            <person name="Phuntmart V."/>
            <person name="Puiu D."/>
            <person name="Shetty J."/>
            <person name="Stajich J.E."/>
            <person name="Tripathy S."/>
            <person name="Wawra S."/>
            <person name="van West P."/>
            <person name="Whitty B.R."/>
            <person name="Coutinho P.M."/>
            <person name="Henrissat B."/>
            <person name="Martin F."/>
            <person name="Thomas P.D."/>
            <person name="Tyler B.M."/>
            <person name="De Vries R.P."/>
            <person name="Kamoun S."/>
            <person name="Yandell M."/>
            <person name="Tisserat N."/>
            <person name="Buell C.R."/>
        </authorList>
    </citation>
    <scope>NUCLEOTIDE SEQUENCE</scope>
    <source>
        <strain evidence="11">DAOM:BR144</strain>
    </source>
</reference>
<feature type="region of interest" description="Disordered" evidence="8">
    <location>
        <begin position="193"/>
        <end position="222"/>
    </location>
</feature>
<evidence type="ECO:0000256" key="8">
    <source>
        <dbReference type="SAM" id="MobiDB-lite"/>
    </source>
</evidence>
<dbReference type="EnsemblProtists" id="PYU1_T008282">
    <property type="protein sequence ID" value="PYU1_T008282"/>
    <property type="gene ID" value="PYU1_G008266"/>
</dbReference>
<keyword evidence="3 7" id="KW-0227">DNA damage</keyword>
<accession>K3WTI8</accession>
<comment type="subunit">
    <text evidence="7">Component of the SMC5-SMC6 complex.</text>
</comment>
<evidence type="ECO:0000256" key="2">
    <source>
        <dbReference type="ARBA" id="ARBA00008997"/>
    </source>
</evidence>
<dbReference type="PANTHER" id="PTHR16140">
    <property type="entry name" value="NON-STRUCTURAL MAINTENANCE OF CHROMOSOMES ELEMENT 4"/>
    <property type="match status" value="1"/>
</dbReference>
<protein>
    <recommendedName>
        <fullName evidence="7">Non-structural maintenance of chromosomes element 4</fullName>
    </recommendedName>
</protein>
<feature type="region of interest" description="Disordered" evidence="8">
    <location>
        <begin position="1"/>
        <end position="48"/>
    </location>
</feature>
<organism evidence="10 11">
    <name type="scientific">Globisporangium ultimum (strain ATCC 200006 / CBS 805.95 / DAOM BR144)</name>
    <name type="common">Pythium ultimum</name>
    <dbReference type="NCBI Taxonomy" id="431595"/>
    <lineage>
        <taxon>Eukaryota</taxon>
        <taxon>Sar</taxon>
        <taxon>Stramenopiles</taxon>
        <taxon>Oomycota</taxon>
        <taxon>Peronosporomycetes</taxon>
        <taxon>Pythiales</taxon>
        <taxon>Pythiaceae</taxon>
        <taxon>Globisporangium</taxon>
    </lineage>
</organism>
<feature type="domain" description="Non-structural maintenance of chromosome element 4 C-terminal" evidence="9">
    <location>
        <begin position="241"/>
        <end position="322"/>
    </location>
</feature>
<evidence type="ECO:0000256" key="7">
    <source>
        <dbReference type="RuleBase" id="RU365071"/>
    </source>
</evidence>
<comment type="subcellular location">
    <subcellularLocation>
        <location evidence="1 7">Nucleus</location>
    </subcellularLocation>
</comment>
<dbReference type="eggNOG" id="KOG2866">
    <property type="taxonomic scope" value="Eukaryota"/>
</dbReference>
<keyword evidence="5 7" id="KW-0234">DNA repair</keyword>
<dbReference type="InterPro" id="IPR027786">
    <property type="entry name" value="Nse4/EID"/>
</dbReference>
<evidence type="ECO:0000256" key="4">
    <source>
        <dbReference type="ARBA" id="ARBA00023172"/>
    </source>
</evidence>
<dbReference type="GO" id="GO:0005634">
    <property type="term" value="C:nucleus"/>
    <property type="evidence" value="ECO:0007669"/>
    <property type="project" value="UniProtKB-SubCell"/>
</dbReference>
<comment type="similarity">
    <text evidence="2 7">Belongs to the NSE4 family.</text>
</comment>
<proteinExistence type="inferred from homology"/>
<dbReference type="Pfam" id="PF08743">
    <property type="entry name" value="Nse4_C"/>
    <property type="match status" value="1"/>
</dbReference>
<dbReference type="EMBL" id="GL376619">
    <property type="status" value="NOT_ANNOTATED_CDS"/>
    <property type="molecule type" value="Genomic_DNA"/>
</dbReference>
<dbReference type="InParanoid" id="K3WTI8"/>
<evidence type="ECO:0000259" key="9">
    <source>
        <dbReference type="Pfam" id="PF08743"/>
    </source>
</evidence>
<dbReference type="GO" id="GO:0006281">
    <property type="term" value="P:DNA repair"/>
    <property type="evidence" value="ECO:0007669"/>
    <property type="project" value="UniProtKB-UniRule"/>
</dbReference>
<comment type="function">
    <text evidence="7">Component of the SMC5-SMC6 complex, that promotes sister chromatid alignment after DNA damage and facilitates double-stranded DNA breaks (DSBs) repair via homologous recombination between sister chromatids.</text>
</comment>
<dbReference type="OMA" id="FMGINRT"/>
<evidence type="ECO:0000256" key="3">
    <source>
        <dbReference type="ARBA" id="ARBA00022763"/>
    </source>
</evidence>
<dbReference type="Proteomes" id="UP000019132">
    <property type="component" value="Unassembled WGS sequence"/>
</dbReference>
<dbReference type="STRING" id="431595.K3WTI8"/>
<keyword evidence="4 7" id="KW-0233">DNA recombination</keyword>
<dbReference type="PANTHER" id="PTHR16140:SF0">
    <property type="entry name" value="NON-STRUCTURAL MAINTENANCE OF CHROMOSOMES ELEMENT 4"/>
    <property type="match status" value="1"/>
</dbReference>
<name>K3WTI8_GLOUD</name>
<dbReference type="AlphaFoldDB" id="K3WTI8"/>
<keyword evidence="11" id="KW-1185">Reference proteome</keyword>
<dbReference type="InterPro" id="IPR014854">
    <property type="entry name" value="Nse4_C"/>
</dbReference>
<keyword evidence="6 7" id="KW-0539">Nucleus</keyword>
<evidence type="ECO:0000313" key="10">
    <source>
        <dbReference type="EnsemblProtists" id="PYU1_T008282"/>
    </source>
</evidence>
<dbReference type="GO" id="GO:0030915">
    <property type="term" value="C:Smc5-Smc6 complex"/>
    <property type="evidence" value="ECO:0007669"/>
    <property type="project" value="UniProtKB-UniRule"/>
</dbReference>
<evidence type="ECO:0000256" key="5">
    <source>
        <dbReference type="ARBA" id="ARBA00023204"/>
    </source>
</evidence>